<reference evidence="2" key="1">
    <citation type="submission" date="2007-03" db="EMBL/GenBank/DDBJ databases">
        <title>Annotation of Culex pipiens quinquefasciatus.</title>
        <authorList>
            <consortium name="The Broad Institute Genome Sequencing Platform"/>
            <person name="Atkinson P.W."/>
            <person name="Hemingway J."/>
            <person name="Christensen B.M."/>
            <person name="Higgs S."/>
            <person name="Kodira C."/>
            <person name="Hannick L."/>
            <person name="Megy K."/>
            <person name="O'Leary S."/>
            <person name="Pearson M."/>
            <person name="Haas B.J."/>
            <person name="Mauceli E."/>
            <person name="Wortman J.R."/>
            <person name="Lee N.H."/>
            <person name="Guigo R."/>
            <person name="Stanke M."/>
            <person name="Alvarado L."/>
            <person name="Amedeo P."/>
            <person name="Antoine C.H."/>
            <person name="Arensburger P."/>
            <person name="Bidwell S.L."/>
            <person name="Crawford M."/>
            <person name="Camaro F."/>
            <person name="Devon K."/>
            <person name="Engels R."/>
            <person name="Hammond M."/>
            <person name="Howarth C."/>
            <person name="Koehrsen M."/>
            <person name="Lawson D."/>
            <person name="Montgomery P."/>
            <person name="Nene V."/>
            <person name="Nusbaum C."/>
            <person name="Puiu D."/>
            <person name="Romero-Severson J."/>
            <person name="Severson D.W."/>
            <person name="Shumway M."/>
            <person name="Sisk P."/>
            <person name="Stolte C."/>
            <person name="Zeng Q."/>
            <person name="Eisenstadt E."/>
            <person name="Fraser-Liggett C."/>
            <person name="Strausberg R."/>
            <person name="Galagan J."/>
            <person name="Birren B."/>
            <person name="Collins F.H."/>
        </authorList>
    </citation>
    <scope>NUCLEOTIDE SEQUENCE [LARGE SCALE GENOMIC DNA]</scope>
    <source>
        <strain evidence="2">JHB</strain>
    </source>
</reference>
<dbReference type="KEGG" id="cqu:CpipJ_CPIJ008503"/>
<dbReference type="HOGENOM" id="CLU_058892_0_0_1"/>
<dbReference type="InParanoid" id="B0WN65"/>
<evidence type="ECO:0000313" key="3">
    <source>
        <dbReference type="EnsemblMetazoa" id="CPIJ008503-PA"/>
    </source>
</evidence>
<feature type="transmembrane region" description="Helical" evidence="1">
    <location>
        <begin position="284"/>
        <end position="303"/>
    </location>
</feature>
<feature type="transmembrane region" description="Helical" evidence="1">
    <location>
        <begin position="163"/>
        <end position="180"/>
    </location>
</feature>
<dbReference type="Proteomes" id="UP000002320">
    <property type="component" value="Unassembled WGS sequence"/>
</dbReference>
<dbReference type="VEuPathDB" id="VectorBase:CPIJ008503"/>
<protein>
    <recommendedName>
        <fullName evidence="5">Transmembrane protein 135 N-terminal domain-containing protein</fullName>
    </recommendedName>
</protein>
<keyword evidence="1" id="KW-1133">Transmembrane helix</keyword>
<keyword evidence="1" id="KW-0472">Membrane</keyword>
<dbReference type="eggNOG" id="ENOG502SWCH">
    <property type="taxonomic scope" value="Eukaryota"/>
</dbReference>
<proteinExistence type="predicted"/>
<dbReference type="FunCoup" id="B0WN65">
    <property type="interactions" value="1"/>
</dbReference>
<dbReference type="VEuPathDB" id="VectorBase:CQUJHB001972"/>
<gene>
    <name evidence="3" type="primary">6040808</name>
    <name evidence="2" type="ORF">CpipJ_CPIJ008503</name>
</gene>
<accession>B0WN65</accession>
<keyword evidence="4" id="KW-1185">Reference proteome</keyword>
<evidence type="ECO:0008006" key="5">
    <source>
        <dbReference type="Google" id="ProtNLM"/>
    </source>
</evidence>
<feature type="transmembrane region" description="Helical" evidence="1">
    <location>
        <begin position="107"/>
        <end position="126"/>
    </location>
</feature>
<organism>
    <name type="scientific">Culex quinquefasciatus</name>
    <name type="common">Southern house mosquito</name>
    <name type="synonym">Culex pungens</name>
    <dbReference type="NCBI Taxonomy" id="7176"/>
    <lineage>
        <taxon>Eukaryota</taxon>
        <taxon>Metazoa</taxon>
        <taxon>Ecdysozoa</taxon>
        <taxon>Arthropoda</taxon>
        <taxon>Hexapoda</taxon>
        <taxon>Insecta</taxon>
        <taxon>Pterygota</taxon>
        <taxon>Neoptera</taxon>
        <taxon>Endopterygota</taxon>
        <taxon>Diptera</taxon>
        <taxon>Nematocera</taxon>
        <taxon>Culicoidea</taxon>
        <taxon>Culicidae</taxon>
        <taxon>Culicinae</taxon>
        <taxon>Culicini</taxon>
        <taxon>Culex</taxon>
        <taxon>Culex</taxon>
    </lineage>
</organism>
<dbReference type="EnsemblMetazoa" id="CPIJ008503-RA">
    <property type="protein sequence ID" value="CPIJ008503-PA"/>
    <property type="gene ID" value="CPIJ008503"/>
</dbReference>
<dbReference type="EMBL" id="DS232007">
    <property type="protein sequence ID" value="EDS31496.1"/>
    <property type="molecule type" value="Genomic_DNA"/>
</dbReference>
<dbReference type="AlphaFoldDB" id="B0WN65"/>
<feature type="transmembrane region" description="Helical" evidence="1">
    <location>
        <begin position="65"/>
        <end position="87"/>
    </location>
</feature>
<sequence>MSAISKYWYEIVTPAVTCESLTHPGLTCGENLGIQLRKTVPGNLQFFGPISVLRMVLLMYTRNQVSWAVVLQALYECGMAALNGWFVSNSWTAMFCVLYRLLGQRFVNNWSVSLPALAGTLAMFWMPPYVKMSHSRAIFNVFLECWIKSREHWLLEWARESKTAGTVAFMGISAAIGYFAQRTKLVEFWFFSPLKKNLNPPVDPAPEPCSSTTPINPTNTPAAFPQKSCYHRHACYRYILDGMKTCFTFGMVLELARKLIAVAPVLRKQPSALLSALARMRYKFVAFLTLYNGLFRLATCILARTRGKVIPEDSTLAGFISGLTYALSPNYNVFNLAVAAMLQNVWNFTVERNSKVQWLQRINSWSLASIVWVFLMNYNMYSRAYYPYAMSKFALKFTDICSAAQARVASKNLAKFAMGAS</sequence>
<dbReference type="OrthoDB" id="291792at2759"/>
<reference evidence="3" key="2">
    <citation type="submission" date="2020-05" db="UniProtKB">
        <authorList>
            <consortium name="EnsemblMetazoa"/>
        </authorList>
    </citation>
    <scope>IDENTIFICATION</scope>
    <source>
        <strain evidence="3">JHB</strain>
    </source>
</reference>
<name>B0WN65_CULQU</name>
<feature type="transmembrane region" description="Helical" evidence="1">
    <location>
        <begin position="362"/>
        <end position="381"/>
    </location>
</feature>
<evidence type="ECO:0000313" key="2">
    <source>
        <dbReference type="EMBL" id="EDS31496.1"/>
    </source>
</evidence>
<feature type="transmembrane region" description="Helical" evidence="1">
    <location>
        <begin position="315"/>
        <end position="342"/>
    </location>
</feature>
<evidence type="ECO:0000313" key="4">
    <source>
        <dbReference type="Proteomes" id="UP000002320"/>
    </source>
</evidence>
<keyword evidence="1" id="KW-0812">Transmembrane</keyword>
<evidence type="ECO:0000256" key="1">
    <source>
        <dbReference type="SAM" id="Phobius"/>
    </source>
</evidence>